<dbReference type="InterPro" id="IPR035906">
    <property type="entry name" value="MetI-like_sf"/>
</dbReference>
<evidence type="ECO:0000256" key="7">
    <source>
        <dbReference type="ARBA" id="ARBA00023136"/>
    </source>
</evidence>
<dbReference type="SUPFAM" id="SSF161098">
    <property type="entry name" value="MetI-like"/>
    <property type="match status" value="1"/>
</dbReference>
<keyword evidence="5 8" id="KW-0812">Transmembrane</keyword>
<keyword evidence="7 8" id="KW-0472">Membrane</keyword>
<comment type="subcellular location">
    <subcellularLocation>
        <location evidence="1">Cell inner membrane</location>
        <topology evidence="1">Multi-pass membrane protein</topology>
    </subcellularLocation>
    <subcellularLocation>
        <location evidence="8">Cell membrane</location>
        <topology evidence="8">Multi-pass membrane protein</topology>
    </subcellularLocation>
</comment>
<sequence>MTELQLALGATTNDAPPRPSSRWWQDWFGTSGNALITVLCSVSLLCIGWLATQWLLLNATFAGTPDECKTASGACWPFLGAKLRYMAFGFYPFDQQWRPLLALLVFMGAAVVSMVPRFWGRGLLLLWVAAILPGLYALMAGGIFGLRAVPTTQWGGLPLSFMLSFVGLACALPLGILLALSRASELPVIRVLATCFIEIVRGVPLISILFMATVMLPLFMPDGVTVDKLLRAQIAIIIFAAAYIAEIVRGGLQDVPKGQLEAGAALGMGYWPVMFKIVLPQAIRKVIPPLVALFIGFFQDTTLVTIVGLLDFLDTVRSAMRDPAWQGIAVLEGYVFAAAVYFTFSALMGAYSRFLERHFRTSHD</sequence>
<dbReference type="InterPro" id="IPR010065">
    <property type="entry name" value="AA_ABC_transptr_permease_3TM"/>
</dbReference>
<keyword evidence="3 8" id="KW-0813">Transport</keyword>
<feature type="transmembrane region" description="Helical" evidence="8">
    <location>
        <begin position="232"/>
        <end position="252"/>
    </location>
</feature>
<comment type="caution">
    <text evidence="10">The sequence shown here is derived from an EMBL/GenBank/DDBJ whole genome shotgun (WGS) entry which is preliminary data.</text>
</comment>
<feature type="transmembrane region" description="Helical" evidence="8">
    <location>
        <begin position="291"/>
        <end position="313"/>
    </location>
</feature>
<protein>
    <submittedName>
        <fullName evidence="10">Amino acid ABC transporter permease</fullName>
    </submittedName>
</protein>
<dbReference type="PROSITE" id="PS50928">
    <property type="entry name" value="ABC_TM1"/>
    <property type="match status" value="1"/>
</dbReference>
<evidence type="ECO:0000256" key="2">
    <source>
        <dbReference type="ARBA" id="ARBA00010072"/>
    </source>
</evidence>
<evidence type="ECO:0000256" key="5">
    <source>
        <dbReference type="ARBA" id="ARBA00022692"/>
    </source>
</evidence>
<feature type="transmembrane region" description="Helical" evidence="8">
    <location>
        <begin position="158"/>
        <end position="179"/>
    </location>
</feature>
<feature type="transmembrane region" description="Helical" evidence="8">
    <location>
        <begin position="199"/>
        <end position="220"/>
    </location>
</feature>
<evidence type="ECO:0000313" key="10">
    <source>
        <dbReference type="EMBL" id="MFD1329100.1"/>
    </source>
</evidence>
<dbReference type="Proteomes" id="UP001597173">
    <property type="component" value="Unassembled WGS sequence"/>
</dbReference>
<evidence type="ECO:0000256" key="6">
    <source>
        <dbReference type="ARBA" id="ARBA00022989"/>
    </source>
</evidence>
<dbReference type="RefSeq" id="WP_374835907.1">
    <property type="nucleotide sequence ID" value="NZ_JBHEEW010000002.1"/>
</dbReference>
<accession>A0ABW3YYP6</accession>
<feature type="transmembrane region" description="Helical" evidence="8">
    <location>
        <begin position="100"/>
        <end position="119"/>
    </location>
</feature>
<evidence type="ECO:0000256" key="3">
    <source>
        <dbReference type="ARBA" id="ARBA00022448"/>
    </source>
</evidence>
<evidence type="ECO:0000256" key="8">
    <source>
        <dbReference type="RuleBase" id="RU363032"/>
    </source>
</evidence>
<feature type="transmembrane region" description="Helical" evidence="8">
    <location>
        <begin position="125"/>
        <end position="146"/>
    </location>
</feature>
<dbReference type="EMBL" id="JBHTNF010000009">
    <property type="protein sequence ID" value="MFD1329100.1"/>
    <property type="molecule type" value="Genomic_DNA"/>
</dbReference>
<evidence type="ECO:0000256" key="4">
    <source>
        <dbReference type="ARBA" id="ARBA00022475"/>
    </source>
</evidence>
<dbReference type="InterPro" id="IPR043429">
    <property type="entry name" value="ArtM/GltK/GlnP/TcyL/YhdX-like"/>
</dbReference>
<reference evidence="11" key="1">
    <citation type="journal article" date="2019" name="Int. J. Syst. Evol. Microbiol.">
        <title>The Global Catalogue of Microorganisms (GCM) 10K type strain sequencing project: providing services to taxonomists for standard genome sequencing and annotation.</title>
        <authorList>
            <consortium name="The Broad Institute Genomics Platform"/>
            <consortium name="The Broad Institute Genome Sequencing Center for Infectious Disease"/>
            <person name="Wu L."/>
            <person name="Ma J."/>
        </authorList>
    </citation>
    <scope>NUCLEOTIDE SEQUENCE [LARGE SCALE GENOMIC DNA]</scope>
    <source>
        <strain evidence="11">CCUG 55609</strain>
    </source>
</reference>
<keyword evidence="4" id="KW-1003">Cell membrane</keyword>
<dbReference type="InterPro" id="IPR000515">
    <property type="entry name" value="MetI-like"/>
</dbReference>
<gene>
    <name evidence="10" type="ORF">ACFQ33_14495</name>
</gene>
<evidence type="ECO:0000256" key="1">
    <source>
        <dbReference type="ARBA" id="ARBA00004429"/>
    </source>
</evidence>
<evidence type="ECO:0000313" key="11">
    <source>
        <dbReference type="Proteomes" id="UP001597173"/>
    </source>
</evidence>
<name>A0ABW3YYP6_MYCRA</name>
<evidence type="ECO:0000259" key="9">
    <source>
        <dbReference type="PROSITE" id="PS50928"/>
    </source>
</evidence>
<dbReference type="PANTHER" id="PTHR30614">
    <property type="entry name" value="MEMBRANE COMPONENT OF AMINO ACID ABC TRANSPORTER"/>
    <property type="match status" value="1"/>
</dbReference>
<feature type="transmembrane region" description="Helical" evidence="8">
    <location>
        <begin position="333"/>
        <end position="351"/>
    </location>
</feature>
<proteinExistence type="inferred from homology"/>
<dbReference type="Gene3D" id="1.10.3720.10">
    <property type="entry name" value="MetI-like"/>
    <property type="match status" value="1"/>
</dbReference>
<feature type="transmembrane region" description="Helical" evidence="8">
    <location>
        <begin position="27"/>
        <end position="51"/>
    </location>
</feature>
<feature type="domain" description="ABC transmembrane type-1" evidence="9">
    <location>
        <begin position="157"/>
        <end position="353"/>
    </location>
</feature>
<dbReference type="Pfam" id="PF00528">
    <property type="entry name" value="BPD_transp_1"/>
    <property type="match status" value="1"/>
</dbReference>
<organism evidence="10 11">
    <name type="scientific">Mycoplana ramosa</name>
    <name type="common">Mycoplana bullata</name>
    <dbReference type="NCBI Taxonomy" id="40837"/>
    <lineage>
        <taxon>Bacteria</taxon>
        <taxon>Pseudomonadati</taxon>
        <taxon>Pseudomonadota</taxon>
        <taxon>Alphaproteobacteria</taxon>
        <taxon>Hyphomicrobiales</taxon>
        <taxon>Rhizobiaceae</taxon>
        <taxon>Mycoplana</taxon>
    </lineage>
</organism>
<dbReference type="NCBIfam" id="TIGR01726">
    <property type="entry name" value="HEQRo_perm_3TM"/>
    <property type="match status" value="1"/>
</dbReference>
<dbReference type="PANTHER" id="PTHR30614:SF41">
    <property type="entry name" value="INNER MEMBRANE AMINO-ACID ABC TRANSPORTER PERMEASE PROTEIN YHDY"/>
    <property type="match status" value="1"/>
</dbReference>
<dbReference type="CDD" id="cd06261">
    <property type="entry name" value="TM_PBP2"/>
    <property type="match status" value="1"/>
</dbReference>
<comment type="similarity">
    <text evidence="2">Belongs to the binding-protein-dependent transport system permease family. HisMQ subfamily.</text>
</comment>
<keyword evidence="11" id="KW-1185">Reference proteome</keyword>
<keyword evidence="6 8" id="KW-1133">Transmembrane helix</keyword>